<feature type="region of interest" description="Disordered" evidence="1">
    <location>
        <begin position="147"/>
        <end position="364"/>
    </location>
</feature>
<dbReference type="AlphaFoldDB" id="A0A1V6RZ46"/>
<organism evidence="2 3">
    <name type="scientific">Penicillium vulpinum</name>
    <dbReference type="NCBI Taxonomy" id="29845"/>
    <lineage>
        <taxon>Eukaryota</taxon>
        <taxon>Fungi</taxon>
        <taxon>Dikarya</taxon>
        <taxon>Ascomycota</taxon>
        <taxon>Pezizomycotina</taxon>
        <taxon>Eurotiomycetes</taxon>
        <taxon>Eurotiomycetidae</taxon>
        <taxon>Eurotiales</taxon>
        <taxon>Aspergillaceae</taxon>
        <taxon>Penicillium</taxon>
    </lineage>
</organism>
<comment type="caution">
    <text evidence="2">The sequence shown here is derived from an EMBL/GenBank/DDBJ whole genome shotgun (WGS) entry which is preliminary data.</text>
</comment>
<feature type="compositionally biased region" description="Basic and acidic residues" evidence="1">
    <location>
        <begin position="271"/>
        <end position="295"/>
    </location>
</feature>
<dbReference type="Proteomes" id="UP000191518">
    <property type="component" value="Unassembled WGS sequence"/>
</dbReference>
<evidence type="ECO:0000256" key="1">
    <source>
        <dbReference type="SAM" id="MobiDB-lite"/>
    </source>
</evidence>
<feature type="compositionally biased region" description="Basic and acidic residues" evidence="1">
    <location>
        <begin position="147"/>
        <end position="156"/>
    </location>
</feature>
<dbReference type="OrthoDB" id="4368535at2759"/>
<feature type="compositionally biased region" description="Basic residues" evidence="1">
    <location>
        <begin position="296"/>
        <end position="309"/>
    </location>
</feature>
<keyword evidence="3" id="KW-1185">Reference proteome</keyword>
<evidence type="ECO:0000313" key="2">
    <source>
        <dbReference type="EMBL" id="OQE06888.1"/>
    </source>
</evidence>
<proteinExistence type="predicted"/>
<reference evidence="3" key="1">
    <citation type="journal article" date="2017" name="Nat. Microbiol.">
        <title>Global analysis of biosynthetic gene clusters reveals vast potential of secondary metabolite production in Penicillium species.</title>
        <authorList>
            <person name="Nielsen J.C."/>
            <person name="Grijseels S."/>
            <person name="Prigent S."/>
            <person name="Ji B."/>
            <person name="Dainat J."/>
            <person name="Nielsen K.F."/>
            <person name="Frisvad J.C."/>
            <person name="Workman M."/>
            <person name="Nielsen J."/>
        </authorList>
    </citation>
    <scope>NUCLEOTIDE SEQUENCE [LARGE SCALE GENOMIC DNA]</scope>
    <source>
        <strain evidence="3">IBT 29486</strain>
    </source>
</reference>
<evidence type="ECO:0000313" key="3">
    <source>
        <dbReference type="Proteomes" id="UP000191518"/>
    </source>
</evidence>
<gene>
    <name evidence="2" type="ORF">PENVUL_c016G02301</name>
</gene>
<dbReference type="EMBL" id="MDYP01000016">
    <property type="protein sequence ID" value="OQE06888.1"/>
    <property type="molecule type" value="Genomic_DNA"/>
</dbReference>
<accession>A0A1V6RZ46</accession>
<feature type="compositionally biased region" description="Polar residues" evidence="1">
    <location>
        <begin position="209"/>
        <end position="218"/>
    </location>
</feature>
<protein>
    <submittedName>
        <fullName evidence="2">Uncharacterized protein</fullName>
    </submittedName>
</protein>
<dbReference type="STRING" id="29845.A0A1V6RZ46"/>
<name>A0A1V6RZ46_9EURO</name>
<sequence>MASKDRKYRLWYVPVDMSIPQKPQRRYYDKFGGYNVNDWYCKHEYHCYPGAESYHYINLNGWYYSMNPDGSEEKLHMKRKEAWFGPPDNDDWENWPNVVPWDKLPAIPDRCIDKFSRPGPWIWKEIERLEREQGGYQGAMITQECDHSDWEERSEGRVPSADEAVEPKSTSDTSVKSEDDTSEGRSSTGEMSRDEMSESNVPRKKRSTASKVSTQHTLPMSLKEQSDESESDAIDDSHTEKIGCKNGRQSLIAIDARLTAESNTFEEPEEQKEQKRLESKQAEKQESQEDPEERKPKTKKTKKQKKKQRILGGKLKEDHENPVDVPNRKRKASDEDEVGTPPITVKKKKHHRSQESGVATGGET</sequence>